<evidence type="ECO:0000259" key="13">
    <source>
        <dbReference type="PROSITE" id="PS50011"/>
    </source>
</evidence>
<keyword evidence="8" id="KW-0067">ATP-binding</keyword>
<comment type="similarity">
    <text evidence="2">Belongs to the protein kinase superfamily. NEK Ser/Thr protein kinase family. NIMA subfamily.</text>
</comment>
<dbReference type="SUPFAM" id="SSF56112">
    <property type="entry name" value="Protein kinase-like (PK-like)"/>
    <property type="match status" value="1"/>
</dbReference>
<dbReference type="GO" id="GO:0005576">
    <property type="term" value="C:extracellular region"/>
    <property type="evidence" value="ECO:0007669"/>
    <property type="project" value="InterPro"/>
</dbReference>
<evidence type="ECO:0000256" key="3">
    <source>
        <dbReference type="ARBA" id="ARBA00012513"/>
    </source>
</evidence>
<comment type="catalytic activity">
    <reaction evidence="9">
        <text>L-threonyl-[protein] + ATP = O-phospho-L-threonyl-[protein] + ADP + H(+)</text>
        <dbReference type="Rhea" id="RHEA:46608"/>
        <dbReference type="Rhea" id="RHEA-COMP:11060"/>
        <dbReference type="Rhea" id="RHEA-COMP:11605"/>
        <dbReference type="ChEBI" id="CHEBI:15378"/>
        <dbReference type="ChEBI" id="CHEBI:30013"/>
        <dbReference type="ChEBI" id="CHEBI:30616"/>
        <dbReference type="ChEBI" id="CHEBI:61977"/>
        <dbReference type="ChEBI" id="CHEBI:456216"/>
        <dbReference type="EC" id="2.7.11.1"/>
    </reaction>
</comment>
<dbReference type="PROSITE" id="PS50011">
    <property type="entry name" value="PROTEIN_KINASE_DOM"/>
    <property type="match status" value="1"/>
</dbReference>
<feature type="compositionally biased region" description="Low complexity" evidence="11">
    <location>
        <begin position="11"/>
        <end position="28"/>
    </location>
</feature>
<dbReference type="InterPro" id="IPR008405">
    <property type="entry name" value="ApoL"/>
</dbReference>
<evidence type="ECO:0000256" key="7">
    <source>
        <dbReference type="ARBA" id="ARBA00022777"/>
    </source>
</evidence>
<dbReference type="Gene3D" id="1.10.510.10">
    <property type="entry name" value="Transferase(Phosphotransferase) domain 1"/>
    <property type="match status" value="1"/>
</dbReference>
<evidence type="ECO:0000256" key="9">
    <source>
        <dbReference type="ARBA" id="ARBA00047899"/>
    </source>
</evidence>
<dbReference type="AlphaFoldDB" id="A0A6P6NEW1"/>
<dbReference type="GO" id="GO:0008289">
    <property type="term" value="F:lipid binding"/>
    <property type="evidence" value="ECO:0007669"/>
    <property type="project" value="InterPro"/>
</dbReference>
<dbReference type="RefSeq" id="XP_026107685.1">
    <property type="nucleotide sequence ID" value="XM_026251900.1"/>
</dbReference>
<dbReference type="PANTHER" id="PTHR44899">
    <property type="entry name" value="CAMK FAMILY PROTEIN KINASE"/>
    <property type="match status" value="1"/>
</dbReference>
<keyword evidence="12" id="KW-1133">Transmembrane helix</keyword>
<evidence type="ECO:0000256" key="8">
    <source>
        <dbReference type="ARBA" id="ARBA00022840"/>
    </source>
</evidence>
<accession>A0A6P6NEW1</accession>
<keyword evidence="4" id="KW-0723">Serine/threonine-protein kinase</keyword>
<feature type="transmembrane region" description="Helical" evidence="12">
    <location>
        <begin position="357"/>
        <end position="379"/>
    </location>
</feature>
<dbReference type="Pfam" id="PF05461">
    <property type="entry name" value="ApoL"/>
    <property type="match status" value="1"/>
</dbReference>
<evidence type="ECO:0000256" key="12">
    <source>
        <dbReference type="SAM" id="Phobius"/>
    </source>
</evidence>
<dbReference type="InterPro" id="IPR008271">
    <property type="entry name" value="Ser/Thr_kinase_AS"/>
</dbReference>
<dbReference type="InterPro" id="IPR051131">
    <property type="entry name" value="NEK_Ser/Thr_kinase_NIMA"/>
</dbReference>
<dbReference type="FunFam" id="1.10.510.10:FF:001193">
    <property type="entry name" value="Si:dkey-192d15.1"/>
    <property type="match status" value="1"/>
</dbReference>
<evidence type="ECO:0000256" key="11">
    <source>
        <dbReference type="SAM" id="MobiDB-lite"/>
    </source>
</evidence>
<sequence>MNDLQMHRYSRLSNSRSDSSGTNLSDSGVDTDSSTEVPPSFSQLFKDHGYTIQKELGQRGSRIVFLVHDEEANPYVIKKINSGNNREIEILNSLEHGYIVTYVDLFEDKEAGLYVVMEYCGGGDLYQRMQEQKETGFFEEQQILDWLVQICLALQYIHKKNIIHRDIKPQNIFLTEDGYVNLGDFGCSKGLEGAEAYAESVVGTELYVSPEVLKNKYKSKSDIWSLGWVLHDLCMLHVWSDAIERRFHHINSMRGNTPQISERYSEELQKLIQEMLSCDPRQRPSADEILAKPFLNNAVKKNQGIPVGLEKRLKESFKIFDEAYNKHYPNFEALVEEWRVTTDSIEEVHRKCTIGTLSGSVIGAAGGITAVIGAILAPFTFGASLIVTGVGVGVGVAGGVTAAASSITNTVQQKSLRENIQIIQQNFTDVTPLIDSMNALRRVLKTVQKFRVFVSDSSGNMQMLSSVDRSRLVCGTELMHLGLLANIGRIFAQTTRVGRAAATAVAAVTGVLSGLLVIVDTVFIVQDSIDIHQMRQGQVDDPNRVTSSLLKSIAEIRKTHTDLCNVLKEIKETREELKNCIEVARAYRDLESSNI</sequence>
<keyword evidence="14" id="KW-1185">Reference proteome</keyword>
<dbReference type="GO" id="GO:0042157">
    <property type="term" value="P:lipoprotein metabolic process"/>
    <property type="evidence" value="ECO:0007669"/>
    <property type="project" value="InterPro"/>
</dbReference>
<reference evidence="15 16" key="1">
    <citation type="submission" date="2025-04" db="UniProtKB">
        <authorList>
            <consortium name="RefSeq"/>
        </authorList>
    </citation>
    <scope>IDENTIFICATION</scope>
    <source>
        <strain evidence="15 16">Wakin</strain>
        <tissue evidence="15 16">Muscle</tissue>
    </source>
</reference>
<evidence type="ECO:0000313" key="14">
    <source>
        <dbReference type="Proteomes" id="UP000515129"/>
    </source>
</evidence>
<evidence type="ECO:0000313" key="16">
    <source>
        <dbReference type="RefSeq" id="XP_026107686.1"/>
    </source>
</evidence>
<dbReference type="SMART" id="SM00220">
    <property type="entry name" value="S_TKc"/>
    <property type="match status" value="1"/>
</dbReference>
<feature type="region of interest" description="Disordered" evidence="11">
    <location>
        <begin position="1"/>
        <end position="40"/>
    </location>
</feature>
<feature type="compositionally biased region" description="Polar residues" evidence="11">
    <location>
        <begin position="30"/>
        <end position="40"/>
    </location>
</feature>
<keyword evidence="12" id="KW-0812">Transmembrane</keyword>
<keyword evidence="7" id="KW-0418">Kinase</keyword>
<dbReference type="PANTHER" id="PTHR44899:SF4">
    <property type="entry name" value="SERINE_THREONINE-PROTEIN KINASE NEK1"/>
    <property type="match status" value="1"/>
</dbReference>
<dbReference type="PROSITE" id="PS00108">
    <property type="entry name" value="PROTEIN_KINASE_ST"/>
    <property type="match status" value="1"/>
</dbReference>
<dbReference type="GO" id="GO:0006869">
    <property type="term" value="P:lipid transport"/>
    <property type="evidence" value="ECO:0007669"/>
    <property type="project" value="InterPro"/>
</dbReference>
<organism evidence="14 15">
    <name type="scientific">Carassius auratus</name>
    <name type="common">Goldfish</name>
    <dbReference type="NCBI Taxonomy" id="7957"/>
    <lineage>
        <taxon>Eukaryota</taxon>
        <taxon>Metazoa</taxon>
        <taxon>Chordata</taxon>
        <taxon>Craniata</taxon>
        <taxon>Vertebrata</taxon>
        <taxon>Euteleostomi</taxon>
        <taxon>Actinopterygii</taxon>
        <taxon>Neopterygii</taxon>
        <taxon>Teleostei</taxon>
        <taxon>Ostariophysi</taxon>
        <taxon>Cypriniformes</taxon>
        <taxon>Cyprinidae</taxon>
        <taxon>Cyprininae</taxon>
        <taxon>Carassius</taxon>
    </lineage>
</organism>
<dbReference type="Pfam" id="PF00069">
    <property type="entry name" value="Pkinase"/>
    <property type="match status" value="1"/>
</dbReference>
<keyword evidence="12" id="KW-0472">Membrane</keyword>
<evidence type="ECO:0000256" key="6">
    <source>
        <dbReference type="ARBA" id="ARBA00022741"/>
    </source>
</evidence>
<dbReference type="GeneID" id="113079654"/>
<dbReference type="OrthoDB" id="6363454at2759"/>
<dbReference type="EC" id="2.7.11.1" evidence="3"/>
<evidence type="ECO:0000256" key="2">
    <source>
        <dbReference type="ARBA" id="ARBA00010886"/>
    </source>
</evidence>
<dbReference type="RefSeq" id="XP_026107686.1">
    <property type="nucleotide sequence ID" value="XM_026251901.1"/>
</dbReference>
<dbReference type="GO" id="GO:0005524">
    <property type="term" value="F:ATP binding"/>
    <property type="evidence" value="ECO:0007669"/>
    <property type="project" value="UniProtKB-KW"/>
</dbReference>
<dbReference type="Proteomes" id="UP000515129">
    <property type="component" value="Unplaced"/>
</dbReference>
<evidence type="ECO:0000256" key="5">
    <source>
        <dbReference type="ARBA" id="ARBA00022679"/>
    </source>
</evidence>
<evidence type="ECO:0000256" key="4">
    <source>
        <dbReference type="ARBA" id="ARBA00022527"/>
    </source>
</evidence>
<dbReference type="KEGG" id="caua:113079654"/>
<feature type="transmembrane region" description="Helical" evidence="12">
    <location>
        <begin position="504"/>
        <end position="525"/>
    </location>
</feature>
<evidence type="ECO:0000256" key="10">
    <source>
        <dbReference type="ARBA" id="ARBA00048679"/>
    </source>
</evidence>
<keyword evidence="6" id="KW-0547">Nucleotide-binding</keyword>
<comment type="catalytic activity">
    <reaction evidence="10">
        <text>L-seryl-[protein] + ATP = O-phospho-L-seryl-[protein] + ADP + H(+)</text>
        <dbReference type="Rhea" id="RHEA:17989"/>
        <dbReference type="Rhea" id="RHEA-COMP:9863"/>
        <dbReference type="Rhea" id="RHEA-COMP:11604"/>
        <dbReference type="ChEBI" id="CHEBI:15378"/>
        <dbReference type="ChEBI" id="CHEBI:29999"/>
        <dbReference type="ChEBI" id="CHEBI:30616"/>
        <dbReference type="ChEBI" id="CHEBI:83421"/>
        <dbReference type="ChEBI" id="CHEBI:456216"/>
        <dbReference type="EC" id="2.7.11.1"/>
    </reaction>
</comment>
<feature type="domain" description="Protein kinase" evidence="13">
    <location>
        <begin position="50"/>
        <end position="295"/>
    </location>
</feature>
<evidence type="ECO:0000256" key="1">
    <source>
        <dbReference type="ARBA" id="ARBA00010090"/>
    </source>
</evidence>
<dbReference type="InterPro" id="IPR000719">
    <property type="entry name" value="Prot_kinase_dom"/>
</dbReference>
<evidence type="ECO:0000313" key="15">
    <source>
        <dbReference type="RefSeq" id="XP_026107685.1"/>
    </source>
</evidence>
<comment type="similarity">
    <text evidence="1">Belongs to the apolipoprotein L family.</text>
</comment>
<dbReference type="InterPro" id="IPR011009">
    <property type="entry name" value="Kinase-like_dom_sf"/>
</dbReference>
<feature type="transmembrane region" description="Helical" evidence="12">
    <location>
        <begin position="385"/>
        <end position="407"/>
    </location>
</feature>
<dbReference type="GO" id="GO:0004674">
    <property type="term" value="F:protein serine/threonine kinase activity"/>
    <property type="evidence" value="ECO:0007669"/>
    <property type="project" value="UniProtKB-KW"/>
</dbReference>
<gene>
    <name evidence="15 16" type="primary">LOC113079654</name>
</gene>
<name>A0A6P6NEW1_CARAU</name>
<proteinExistence type="inferred from homology"/>
<keyword evidence="5" id="KW-0808">Transferase</keyword>
<protein>
    <recommendedName>
        <fullName evidence="3">non-specific serine/threonine protein kinase</fullName>
        <ecNumber evidence="3">2.7.11.1</ecNumber>
    </recommendedName>
</protein>